<protein>
    <recommendedName>
        <fullName evidence="3">Acyl carrier protein</fullName>
    </recommendedName>
</protein>
<evidence type="ECO:0000313" key="2">
    <source>
        <dbReference type="Proteomes" id="UP000306196"/>
    </source>
</evidence>
<name>A0A5R8KE14_9BACT</name>
<dbReference type="Proteomes" id="UP000306196">
    <property type="component" value="Unassembled WGS sequence"/>
</dbReference>
<dbReference type="Gene3D" id="1.10.1200.10">
    <property type="entry name" value="ACP-like"/>
    <property type="match status" value="1"/>
</dbReference>
<proteinExistence type="predicted"/>
<dbReference type="SUPFAM" id="SSF47336">
    <property type="entry name" value="ACP-like"/>
    <property type="match status" value="1"/>
</dbReference>
<organism evidence="1 2">
    <name type="scientific">Phragmitibacter flavus</name>
    <dbReference type="NCBI Taxonomy" id="2576071"/>
    <lineage>
        <taxon>Bacteria</taxon>
        <taxon>Pseudomonadati</taxon>
        <taxon>Verrucomicrobiota</taxon>
        <taxon>Verrucomicrobiia</taxon>
        <taxon>Verrucomicrobiales</taxon>
        <taxon>Verrucomicrobiaceae</taxon>
        <taxon>Phragmitibacter</taxon>
    </lineage>
</organism>
<gene>
    <name evidence="1" type="ORF">FEM03_12455</name>
</gene>
<evidence type="ECO:0008006" key="3">
    <source>
        <dbReference type="Google" id="ProtNLM"/>
    </source>
</evidence>
<accession>A0A5R8KE14</accession>
<reference evidence="1 2" key="1">
    <citation type="submission" date="2019-05" db="EMBL/GenBank/DDBJ databases">
        <title>Verrucobacter flavum gen. nov., sp. nov. a new member of the family Verrucomicrobiaceae.</title>
        <authorList>
            <person name="Szuroczki S."/>
            <person name="Abbaszade G."/>
            <person name="Szabo A."/>
            <person name="Felfoldi T."/>
            <person name="Schumann P."/>
            <person name="Boka K."/>
            <person name="Keki Z."/>
            <person name="Toumi M."/>
            <person name="Toth E."/>
        </authorList>
    </citation>
    <scope>NUCLEOTIDE SEQUENCE [LARGE SCALE GENOMIC DNA]</scope>
    <source>
        <strain evidence="1 2">MG-N-17</strain>
    </source>
</reference>
<sequence length="178" mass="19916">MGLDAVELVIAVEEAFGIAISDAEAGAMITPAHLIFHVQRAVGATRDRRACISLRAFHRVRASLMGSVGASRSEVALHTRIETLFPVSRRSHLRDSFRHDSSLATLPNLRFGRGWIFSPTTVRDLVTIAVTQNANELRDERSWTDEEVRQVVRQIIRAQLGIDKFRDSDEFVHDLGVD</sequence>
<dbReference type="OrthoDB" id="9804551at2"/>
<keyword evidence="2" id="KW-1185">Reference proteome</keyword>
<evidence type="ECO:0000313" key="1">
    <source>
        <dbReference type="EMBL" id="TLD70530.1"/>
    </source>
</evidence>
<comment type="caution">
    <text evidence="1">The sequence shown here is derived from an EMBL/GenBank/DDBJ whole genome shotgun (WGS) entry which is preliminary data.</text>
</comment>
<dbReference type="InterPro" id="IPR036736">
    <property type="entry name" value="ACP-like_sf"/>
</dbReference>
<dbReference type="EMBL" id="VAUV01000008">
    <property type="protein sequence ID" value="TLD70530.1"/>
    <property type="molecule type" value="Genomic_DNA"/>
</dbReference>
<dbReference type="AlphaFoldDB" id="A0A5R8KE14"/>